<reference evidence="2 3" key="1">
    <citation type="submission" date="2019-02" db="EMBL/GenBank/DDBJ databases">
        <title>Deep-cultivation of Planctomycetes and their phenomic and genomic characterization uncovers novel biology.</title>
        <authorList>
            <person name="Wiegand S."/>
            <person name="Jogler M."/>
            <person name="Boedeker C."/>
            <person name="Pinto D."/>
            <person name="Vollmers J."/>
            <person name="Rivas-Marin E."/>
            <person name="Kohn T."/>
            <person name="Peeters S.H."/>
            <person name="Heuer A."/>
            <person name="Rast P."/>
            <person name="Oberbeckmann S."/>
            <person name="Bunk B."/>
            <person name="Jeske O."/>
            <person name="Meyerdierks A."/>
            <person name="Storesund J.E."/>
            <person name="Kallscheuer N."/>
            <person name="Luecker S."/>
            <person name="Lage O.M."/>
            <person name="Pohl T."/>
            <person name="Merkel B.J."/>
            <person name="Hornburger P."/>
            <person name="Mueller R.-W."/>
            <person name="Bruemmer F."/>
            <person name="Labrenz M."/>
            <person name="Spormann A.M."/>
            <person name="Op Den Camp H."/>
            <person name="Overmann J."/>
            <person name="Amann R."/>
            <person name="Jetten M.S.M."/>
            <person name="Mascher T."/>
            <person name="Medema M.H."/>
            <person name="Devos D.P."/>
            <person name="Kaster A.-K."/>
            <person name="Ovreas L."/>
            <person name="Rohde M."/>
            <person name="Galperin M.Y."/>
            <person name="Jogler C."/>
        </authorList>
    </citation>
    <scope>NUCLEOTIDE SEQUENCE [LARGE SCALE GENOMIC DNA]</scope>
    <source>
        <strain evidence="2 3">Q31b</strain>
    </source>
</reference>
<evidence type="ECO:0000313" key="2">
    <source>
        <dbReference type="EMBL" id="TWU38841.1"/>
    </source>
</evidence>
<dbReference type="Proteomes" id="UP000315471">
    <property type="component" value="Unassembled WGS sequence"/>
</dbReference>
<accession>A0A5C6DTL0</accession>
<dbReference type="AlphaFoldDB" id="A0A5C6DTL0"/>
<evidence type="ECO:0000313" key="3">
    <source>
        <dbReference type="Proteomes" id="UP000315471"/>
    </source>
</evidence>
<feature type="chain" id="PRO_5022928807" description="Sulfatase" evidence="1">
    <location>
        <begin position="27"/>
        <end position="100"/>
    </location>
</feature>
<proteinExistence type="predicted"/>
<dbReference type="SUPFAM" id="SSF53649">
    <property type="entry name" value="Alkaline phosphatase-like"/>
    <property type="match status" value="1"/>
</dbReference>
<dbReference type="Gene3D" id="3.40.720.10">
    <property type="entry name" value="Alkaline Phosphatase, subunit A"/>
    <property type="match status" value="1"/>
</dbReference>
<sequence precursor="true">MQGLCTGRTLLIIFGLVSALVTGAAAAPEKLNVVLIDADDMGYGEIRTLNPERGKIPASHLDSLVADGMTITGANASYFDLEPKRPDIKQVNQSQKKVLR</sequence>
<gene>
    <name evidence="2" type="ORF">Q31b_39190</name>
</gene>
<name>A0A5C6DTL0_9BACT</name>
<evidence type="ECO:0008006" key="4">
    <source>
        <dbReference type="Google" id="ProtNLM"/>
    </source>
</evidence>
<protein>
    <recommendedName>
        <fullName evidence="4">Sulfatase</fullName>
    </recommendedName>
</protein>
<dbReference type="InterPro" id="IPR017850">
    <property type="entry name" value="Alkaline_phosphatase_core_sf"/>
</dbReference>
<keyword evidence="3" id="KW-1185">Reference proteome</keyword>
<evidence type="ECO:0000256" key="1">
    <source>
        <dbReference type="SAM" id="SignalP"/>
    </source>
</evidence>
<feature type="signal peptide" evidence="1">
    <location>
        <begin position="1"/>
        <end position="26"/>
    </location>
</feature>
<keyword evidence="1" id="KW-0732">Signal</keyword>
<comment type="caution">
    <text evidence="2">The sequence shown here is derived from an EMBL/GenBank/DDBJ whole genome shotgun (WGS) entry which is preliminary data.</text>
</comment>
<dbReference type="EMBL" id="SJPY01000006">
    <property type="protein sequence ID" value="TWU38841.1"/>
    <property type="molecule type" value="Genomic_DNA"/>
</dbReference>
<organism evidence="2 3">
    <name type="scientific">Novipirellula aureliae</name>
    <dbReference type="NCBI Taxonomy" id="2527966"/>
    <lineage>
        <taxon>Bacteria</taxon>
        <taxon>Pseudomonadati</taxon>
        <taxon>Planctomycetota</taxon>
        <taxon>Planctomycetia</taxon>
        <taxon>Pirellulales</taxon>
        <taxon>Pirellulaceae</taxon>
        <taxon>Novipirellula</taxon>
    </lineage>
</organism>